<proteinExistence type="predicted"/>
<protein>
    <submittedName>
        <fullName evidence="1">Uncharacterized protein</fullName>
    </submittedName>
</protein>
<dbReference type="AlphaFoldDB" id="A0A085VZD1"/>
<dbReference type="STRING" id="394096.DB31_4707"/>
<dbReference type="Proteomes" id="UP000028725">
    <property type="component" value="Unassembled WGS sequence"/>
</dbReference>
<comment type="caution">
    <text evidence="1">The sequence shown here is derived from an EMBL/GenBank/DDBJ whole genome shotgun (WGS) entry which is preliminary data.</text>
</comment>
<sequence>MRRETRVHQEGHEGRNREALLLLLQMSQDLLHCAPSLENRAPNVCGCSRFATPHRVWAC</sequence>
<evidence type="ECO:0000313" key="2">
    <source>
        <dbReference type="Proteomes" id="UP000028725"/>
    </source>
</evidence>
<name>A0A085VZD1_9BACT</name>
<keyword evidence="2" id="KW-1185">Reference proteome</keyword>
<gene>
    <name evidence="1" type="ORF">DB31_4707</name>
</gene>
<reference evidence="1 2" key="1">
    <citation type="submission" date="2014-04" db="EMBL/GenBank/DDBJ databases">
        <title>Genome assembly of Hyalangium minutum DSM 14724.</title>
        <authorList>
            <person name="Sharma G."/>
            <person name="Subramanian S."/>
        </authorList>
    </citation>
    <scope>NUCLEOTIDE SEQUENCE [LARGE SCALE GENOMIC DNA]</scope>
    <source>
        <strain evidence="1 2">DSM 14724</strain>
    </source>
</reference>
<evidence type="ECO:0000313" key="1">
    <source>
        <dbReference type="EMBL" id="KFE60794.1"/>
    </source>
</evidence>
<dbReference type="EMBL" id="JMCB01000028">
    <property type="protein sequence ID" value="KFE60794.1"/>
    <property type="molecule type" value="Genomic_DNA"/>
</dbReference>
<organism evidence="1 2">
    <name type="scientific">Hyalangium minutum</name>
    <dbReference type="NCBI Taxonomy" id="394096"/>
    <lineage>
        <taxon>Bacteria</taxon>
        <taxon>Pseudomonadati</taxon>
        <taxon>Myxococcota</taxon>
        <taxon>Myxococcia</taxon>
        <taxon>Myxococcales</taxon>
        <taxon>Cystobacterineae</taxon>
        <taxon>Archangiaceae</taxon>
        <taxon>Hyalangium</taxon>
    </lineage>
</organism>
<accession>A0A085VZD1</accession>